<dbReference type="GO" id="GO:1990281">
    <property type="term" value="C:efflux pump complex"/>
    <property type="evidence" value="ECO:0007669"/>
    <property type="project" value="TreeGrafter"/>
</dbReference>
<dbReference type="KEGG" id="wna:KA717_30840"/>
<evidence type="ECO:0000256" key="1">
    <source>
        <dbReference type="ARBA" id="ARBA00004442"/>
    </source>
</evidence>
<dbReference type="GO" id="GO:0015562">
    <property type="term" value="F:efflux transmembrane transporter activity"/>
    <property type="evidence" value="ECO:0007669"/>
    <property type="project" value="InterPro"/>
</dbReference>
<keyword evidence="6" id="KW-0472">Membrane</keyword>
<comment type="subcellular location">
    <subcellularLocation>
        <location evidence="1">Cell outer membrane</location>
    </subcellularLocation>
</comment>
<dbReference type="Gene3D" id="1.20.1600.10">
    <property type="entry name" value="Outer membrane efflux proteins (OEP)"/>
    <property type="match status" value="1"/>
</dbReference>
<dbReference type="PANTHER" id="PTHR30026:SF21">
    <property type="entry name" value="SLR1270 PROTEIN"/>
    <property type="match status" value="1"/>
</dbReference>
<gene>
    <name evidence="9" type="ORF">KA717_30840</name>
</gene>
<name>A0A977PVD6_9CYAN</name>
<keyword evidence="3" id="KW-0813">Transport</keyword>
<dbReference type="AlphaFoldDB" id="A0A977PVD6"/>
<dbReference type="GO" id="GO:0015288">
    <property type="term" value="F:porin activity"/>
    <property type="evidence" value="ECO:0007669"/>
    <property type="project" value="TreeGrafter"/>
</dbReference>
<evidence type="ECO:0000256" key="3">
    <source>
        <dbReference type="ARBA" id="ARBA00022448"/>
    </source>
</evidence>
<evidence type="ECO:0000256" key="7">
    <source>
        <dbReference type="ARBA" id="ARBA00023237"/>
    </source>
</evidence>
<keyword evidence="5" id="KW-0812">Transmembrane</keyword>
<evidence type="ECO:0000256" key="6">
    <source>
        <dbReference type="ARBA" id="ARBA00023136"/>
    </source>
</evidence>
<evidence type="ECO:0000256" key="5">
    <source>
        <dbReference type="ARBA" id="ARBA00022692"/>
    </source>
</evidence>
<evidence type="ECO:0000313" key="9">
    <source>
        <dbReference type="EMBL" id="UXE60028.1"/>
    </source>
</evidence>
<accession>A0A977PVD6</accession>
<feature type="compositionally biased region" description="Polar residues" evidence="8">
    <location>
        <begin position="166"/>
        <end position="183"/>
    </location>
</feature>
<evidence type="ECO:0000256" key="2">
    <source>
        <dbReference type="ARBA" id="ARBA00007613"/>
    </source>
</evidence>
<keyword evidence="4" id="KW-1134">Transmembrane beta strand</keyword>
<dbReference type="InterPro" id="IPR051906">
    <property type="entry name" value="TolC-like"/>
</dbReference>
<organism evidence="9">
    <name type="scientific">Woronichinia naegeliana WA131</name>
    <dbReference type="NCBI Taxonomy" id="2824559"/>
    <lineage>
        <taxon>Bacteria</taxon>
        <taxon>Bacillati</taxon>
        <taxon>Cyanobacteriota</taxon>
        <taxon>Cyanophyceae</taxon>
        <taxon>Synechococcales</taxon>
        <taxon>Coelosphaeriaceae</taxon>
        <taxon>Woronichinia</taxon>
    </lineage>
</organism>
<feature type="compositionally biased region" description="Polar residues" evidence="8">
    <location>
        <begin position="111"/>
        <end position="138"/>
    </location>
</feature>
<dbReference type="Pfam" id="PF02321">
    <property type="entry name" value="OEP"/>
    <property type="match status" value="2"/>
</dbReference>
<dbReference type="EMBL" id="CP073041">
    <property type="protein sequence ID" value="UXE60028.1"/>
    <property type="molecule type" value="Genomic_DNA"/>
</dbReference>
<dbReference type="Proteomes" id="UP001065613">
    <property type="component" value="Chromosome"/>
</dbReference>
<reference evidence="9" key="1">
    <citation type="submission" date="2021-04" db="EMBL/GenBank/DDBJ databases">
        <title>Genome sequence of Woronichinia naegeliana from Washington state freshwater lake bloom.</title>
        <authorList>
            <person name="Dreher T.W."/>
        </authorList>
    </citation>
    <scope>NUCLEOTIDE SEQUENCE</scope>
    <source>
        <strain evidence="9">WA131</strain>
    </source>
</reference>
<evidence type="ECO:0000256" key="4">
    <source>
        <dbReference type="ARBA" id="ARBA00022452"/>
    </source>
</evidence>
<dbReference type="InterPro" id="IPR003423">
    <property type="entry name" value="OMP_efflux"/>
</dbReference>
<dbReference type="GO" id="GO:0009279">
    <property type="term" value="C:cell outer membrane"/>
    <property type="evidence" value="ECO:0007669"/>
    <property type="project" value="UniProtKB-SubCell"/>
</dbReference>
<proteinExistence type="inferred from homology"/>
<keyword evidence="7" id="KW-0998">Cell outer membrane</keyword>
<comment type="similarity">
    <text evidence="2">Belongs to the outer membrane factor (OMF) (TC 1.B.17) family.</text>
</comment>
<dbReference type="SUPFAM" id="SSF56954">
    <property type="entry name" value="Outer membrane efflux proteins (OEP)"/>
    <property type="match status" value="1"/>
</dbReference>
<protein>
    <submittedName>
        <fullName evidence="9">TolC family protein</fullName>
    </submittedName>
</protein>
<sequence>MTMSHPLNLRLWRSLMTLGTSVVLMLPFNWTANAQTAPSLAPAPWSKTKKVNPLVGGSSLDTLLLPDSQFDEKILKDSPLQNSLSQELDSDISLLLAKSLDKTPSSDKRTNLIQNFKNKPSTTPVNNSELSQSTSTGAPNRDKAPAPSDVQSPAESPSAFPAPDSLSPSAQPATFPAPTSQDSLRLPKNPAPNNLNSSGNPLLFPTKAREVDTNIRQAITLNQAIELALKNNIDLQKANISLEVEQANLEAARSALFPTLDTQFQFSRDSSPSTELNNALITANNQTLLPQFQTPLQNEQSTNAQGNVQLTYNIYTGGERSAQIAKAEKLVQNSRLQIEVIAEQTRFDATDRYYALQGTDAQVAIAQASVEDASQSLRDARLLEQAGLGTLFDVLRAEGDLATANEALTRAIADQRNARRKLAQILGVGQQVELTAADEITEAGNWNMPLDQTIVQAYKNRAELEQQLLQIEINEQDSYIALSGIKPKVDFLADYTYQNNFDNSVGVVDGYSFAAKVTWRFFDGGRAFAEARKAYRQMDLAQSEFAKQRDQIRYDVEQSYYNLISNKDNISSTRTNVRRFEEALRLARLRFQAGVGTQTDVINAQRDLANARGRFLQAIIGYNQSLNSLQRFVSNLPDNNLFEVRP</sequence>
<feature type="compositionally biased region" description="Low complexity" evidence="8">
    <location>
        <begin position="191"/>
        <end position="203"/>
    </location>
</feature>
<feature type="compositionally biased region" description="Low complexity" evidence="8">
    <location>
        <begin position="152"/>
        <end position="165"/>
    </location>
</feature>
<dbReference type="PANTHER" id="PTHR30026">
    <property type="entry name" value="OUTER MEMBRANE PROTEIN TOLC"/>
    <property type="match status" value="1"/>
</dbReference>
<evidence type="ECO:0000256" key="8">
    <source>
        <dbReference type="SAM" id="MobiDB-lite"/>
    </source>
</evidence>
<feature type="region of interest" description="Disordered" evidence="8">
    <location>
        <begin position="103"/>
        <end position="204"/>
    </location>
</feature>